<sequence>MSNCSSKIREHAIEVHFQVDSQATSGLLLLGCVSMR</sequence>
<dbReference type="Proteomes" id="UP001152798">
    <property type="component" value="Chromosome 4"/>
</dbReference>
<evidence type="ECO:0000313" key="1">
    <source>
        <dbReference type="EMBL" id="CAH1400377.1"/>
    </source>
</evidence>
<dbReference type="PROSITE" id="PS51257">
    <property type="entry name" value="PROKAR_LIPOPROTEIN"/>
    <property type="match status" value="1"/>
</dbReference>
<accession>A0A9P0MRW1</accession>
<reference evidence="1" key="1">
    <citation type="submission" date="2022-01" db="EMBL/GenBank/DDBJ databases">
        <authorList>
            <person name="King R."/>
        </authorList>
    </citation>
    <scope>NUCLEOTIDE SEQUENCE</scope>
</reference>
<gene>
    <name evidence="1" type="ORF">NEZAVI_LOCUS9633</name>
</gene>
<name>A0A9P0MRW1_NEZVI</name>
<proteinExistence type="predicted"/>
<keyword evidence="2" id="KW-1185">Reference proteome</keyword>
<organism evidence="1 2">
    <name type="scientific">Nezara viridula</name>
    <name type="common">Southern green stink bug</name>
    <name type="synonym">Cimex viridulus</name>
    <dbReference type="NCBI Taxonomy" id="85310"/>
    <lineage>
        <taxon>Eukaryota</taxon>
        <taxon>Metazoa</taxon>
        <taxon>Ecdysozoa</taxon>
        <taxon>Arthropoda</taxon>
        <taxon>Hexapoda</taxon>
        <taxon>Insecta</taxon>
        <taxon>Pterygota</taxon>
        <taxon>Neoptera</taxon>
        <taxon>Paraneoptera</taxon>
        <taxon>Hemiptera</taxon>
        <taxon>Heteroptera</taxon>
        <taxon>Panheteroptera</taxon>
        <taxon>Pentatomomorpha</taxon>
        <taxon>Pentatomoidea</taxon>
        <taxon>Pentatomidae</taxon>
        <taxon>Pentatominae</taxon>
        <taxon>Nezara</taxon>
    </lineage>
</organism>
<protein>
    <submittedName>
        <fullName evidence="1">Uncharacterized protein</fullName>
    </submittedName>
</protein>
<dbReference type="EMBL" id="OV725080">
    <property type="protein sequence ID" value="CAH1400377.1"/>
    <property type="molecule type" value="Genomic_DNA"/>
</dbReference>
<evidence type="ECO:0000313" key="2">
    <source>
        <dbReference type="Proteomes" id="UP001152798"/>
    </source>
</evidence>
<dbReference type="AlphaFoldDB" id="A0A9P0MRW1"/>